<feature type="transmembrane region" description="Helical" evidence="2">
    <location>
        <begin position="592"/>
        <end position="610"/>
    </location>
</feature>
<dbReference type="Gramene" id="Ma03_t25010.1">
    <property type="protein sequence ID" value="Ma03_p25010.1"/>
    <property type="gene ID" value="Ma03_g25010"/>
</dbReference>
<evidence type="ECO:0000313" key="5">
    <source>
        <dbReference type="Proteomes" id="UP000012960"/>
    </source>
</evidence>
<evidence type="ECO:0000256" key="1">
    <source>
        <dbReference type="SAM" id="MobiDB-lite"/>
    </source>
</evidence>
<keyword evidence="2" id="KW-0812">Transmembrane</keyword>
<reference evidence="3" key="1">
    <citation type="submission" date="2021-03" db="EMBL/GenBank/DDBJ databases">
        <authorList>
            <consortium name="Genoscope - CEA"/>
            <person name="William W."/>
        </authorList>
    </citation>
    <scope>NUCLEOTIDE SEQUENCE</scope>
    <source>
        <strain evidence="3">Doubled-haploid Pahang</strain>
    </source>
</reference>
<dbReference type="AlphaFoldDB" id="A0A804IG02"/>
<sequence>MVKKSSTSGVASSPPAEKSPNYADNLKALNRILLDEMMMRRKQVNDLHARLDRLSLASDLERGVTRLVISSRLAEFAAEMAAAKEKEKENDLLISRLKLETAMGDDNSIKQALNEAILDRNSALLKLEETQLQVVMAVSTGREIIAKLRSDLEERKAQILALEADNASMVERIGSMKKAPRSANDQLQLIKGEKGEIEKDLERAILESDACKRDLNAMPTALQKTDGSQVSIDAFDENMVKMQHDFEDKSKGFILSSDQCKMEEVREERGILETEIANLQGRESELQATGQEKIALEEKLRLAEEPLMKSSESLGFVTGEKDYLKKALDRAILERDSNQRNATVTGEAEKLTMEIDSSGNEKKILQLDNEGQIGDHVKEVDSTVNSLKKIIEEKDAIDGSRAMEEDEMADCPCCFSAHQDLCGANTESNARLQSQNDPRGLDPDKAEVNGPRGQLEKDDDHGELREMKAFPKSLMAENKDSKKNLYSPSGRRLSLDERSRALTEKYELAYNLINGVMKLSFAIEDLEENANRKRHGLDYDSDETTENISRELAVFKMTFRRKMAMIHNMSQELELLRDAVAEAKNKGGMRTWLYPAAATLLAAISLAYAAKR</sequence>
<organism evidence="4 5">
    <name type="scientific">Musa acuminata subsp. malaccensis</name>
    <name type="common">Wild banana</name>
    <name type="synonym">Musa malaccensis</name>
    <dbReference type="NCBI Taxonomy" id="214687"/>
    <lineage>
        <taxon>Eukaryota</taxon>
        <taxon>Viridiplantae</taxon>
        <taxon>Streptophyta</taxon>
        <taxon>Embryophyta</taxon>
        <taxon>Tracheophyta</taxon>
        <taxon>Spermatophyta</taxon>
        <taxon>Magnoliopsida</taxon>
        <taxon>Liliopsida</taxon>
        <taxon>Zingiberales</taxon>
        <taxon>Musaceae</taxon>
        <taxon>Musa</taxon>
    </lineage>
</organism>
<dbReference type="EnsemblPlants" id="Ma03_t25010.1">
    <property type="protein sequence ID" value="Ma03_p25010.1"/>
    <property type="gene ID" value="Ma03_g25010"/>
</dbReference>
<dbReference type="InParanoid" id="A0A804IG02"/>
<reference evidence="4" key="2">
    <citation type="submission" date="2021-05" db="UniProtKB">
        <authorList>
            <consortium name="EnsemblPlants"/>
        </authorList>
    </citation>
    <scope>IDENTIFICATION</scope>
    <source>
        <strain evidence="4">subsp. malaccensis</strain>
    </source>
</reference>
<name>A0A804IG02_MUSAM</name>
<keyword evidence="2" id="KW-0472">Membrane</keyword>
<feature type="compositionally biased region" description="Polar residues" evidence="1">
    <location>
        <begin position="428"/>
        <end position="437"/>
    </location>
</feature>
<evidence type="ECO:0000313" key="3">
    <source>
        <dbReference type="EMBL" id="CAG1851209.1"/>
    </source>
</evidence>
<dbReference type="EMBL" id="HG996468">
    <property type="protein sequence ID" value="CAG1851209.1"/>
    <property type="molecule type" value="Genomic_DNA"/>
</dbReference>
<feature type="compositionally biased region" description="Basic and acidic residues" evidence="1">
    <location>
        <begin position="454"/>
        <end position="464"/>
    </location>
</feature>
<gene>
    <name evidence="3" type="ORF">GSMUA_193570.1</name>
</gene>
<feature type="region of interest" description="Disordered" evidence="1">
    <location>
        <begin position="1"/>
        <end position="22"/>
    </location>
</feature>
<dbReference type="Proteomes" id="UP000012960">
    <property type="component" value="Unplaced"/>
</dbReference>
<keyword evidence="5" id="KW-1185">Reference proteome</keyword>
<accession>A0A804IG02</accession>
<dbReference type="FunCoup" id="A0A804IG02">
    <property type="interactions" value="201"/>
</dbReference>
<feature type="compositionally biased region" description="Polar residues" evidence="1">
    <location>
        <begin position="1"/>
        <end position="11"/>
    </location>
</feature>
<feature type="region of interest" description="Disordered" evidence="1">
    <location>
        <begin position="428"/>
        <end position="464"/>
    </location>
</feature>
<protein>
    <submittedName>
        <fullName evidence="3">(wild Malaysian banana) hypothetical protein</fullName>
    </submittedName>
</protein>
<keyword evidence="2" id="KW-1133">Transmembrane helix</keyword>
<evidence type="ECO:0000256" key="2">
    <source>
        <dbReference type="SAM" id="Phobius"/>
    </source>
</evidence>
<proteinExistence type="predicted"/>
<evidence type="ECO:0000313" key="4">
    <source>
        <dbReference type="EnsemblPlants" id="Ma03_p25010.1"/>
    </source>
</evidence>